<dbReference type="VEuPathDB" id="FungiDB:PPTG_24696"/>
<evidence type="ECO:0000313" key="1">
    <source>
        <dbReference type="EMBL" id="ETM98205.1"/>
    </source>
</evidence>
<dbReference type="AlphaFoldDB" id="W2PC23"/>
<feature type="non-terminal residue" evidence="1">
    <location>
        <position position="1"/>
    </location>
</feature>
<reference evidence="1 2" key="2">
    <citation type="submission" date="2013-11" db="EMBL/GenBank/DDBJ databases">
        <title>The Genome Sequence of Phytophthora parasitica INRA-310.</title>
        <authorList>
            <consortium name="The Broad Institute Genomics Platform"/>
            <person name="Russ C."/>
            <person name="Tyler B."/>
            <person name="Panabieres F."/>
            <person name="Shan W."/>
            <person name="Tripathy S."/>
            <person name="Grunwald N."/>
            <person name="Machado M."/>
            <person name="Johnson C.S."/>
            <person name="Arredondo F."/>
            <person name="Hong C."/>
            <person name="Coffey M."/>
            <person name="Young S.K."/>
            <person name="Zeng Q."/>
            <person name="Gargeya S."/>
            <person name="Fitzgerald M."/>
            <person name="Abouelleil A."/>
            <person name="Alvarado L."/>
            <person name="Chapman S.B."/>
            <person name="Gainer-Dewar J."/>
            <person name="Goldberg J."/>
            <person name="Griggs A."/>
            <person name="Gujja S."/>
            <person name="Hansen M."/>
            <person name="Howarth C."/>
            <person name="Imamovic A."/>
            <person name="Ireland A."/>
            <person name="Larimer J."/>
            <person name="McCowan C."/>
            <person name="Murphy C."/>
            <person name="Pearson M."/>
            <person name="Poon T.W."/>
            <person name="Priest M."/>
            <person name="Roberts A."/>
            <person name="Saif S."/>
            <person name="Shea T."/>
            <person name="Sykes S."/>
            <person name="Wortman J."/>
            <person name="Nusbaum C."/>
            <person name="Birren B."/>
        </authorList>
    </citation>
    <scope>NUCLEOTIDE SEQUENCE [LARGE SCALE GENOMIC DNA]</scope>
    <source>
        <strain evidence="1 2">INRA-310</strain>
    </source>
</reference>
<dbReference type="Proteomes" id="UP000018817">
    <property type="component" value="Unassembled WGS sequence"/>
</dbReference>
<sequence>GCQVASQVTSQSCGCISAEYTVQEKAWFAIQVSPVPNATLNSLNVHEMTSIREMLGTERTTQG</sequence>
<dbReference type="EMBL" id="KI669725">
    <property type="protein sequence ID" value="ETM98205.1"/>
    <property type="molecule type" value="Genomic_DNA"/>
</dbReference>
<organism evidence="1 2">
    <name type="scientific">Phytophthora nicotianae (strain INRA-310)</name>
    <name type="common">Phytophthora parasitica</name>
    <dbReference type="NCBI Taxonomy" id="761204"/>
    <lineage>
        <taxon>Eukaryota</taxon>
        <taxon>Sar</taxon>
        <taxon>Stramenopiles</taxon>
        <taxon>Oomycota</taxon>
        <taxon>Peronosporomycetes</taxon>
        <taxon>Peronosporales</taxon>
        <taxon>Peronosporaceae</taxon>
        <taxon>Phytophthora</taxon>
    </lineage>
</organism>
<name>W2PC23_PHYN3</name>
<dbReference type="GeneID" id="20193295"/>
<protein>
    <submittedName>
        <fullName evidence="1">Uncharacterized protein</fullName>
    </submittedName>
</protein>
<gene>
    <name evidence="1" type="ORF">PPTG_24696</name>
</gene>
<proteinExistence type="predicted"/>
<reference evidence="2" key="1">
    <citation type="submission" date="2011-12" db="EMBL/GenBank/DDBJ databases">
        <authorList>
            <consortium name="The Broad Institute Genome Sequencing Platform"/>
            <person name="Russ C."/>
            <person name="Tyler B."/>
            <person name="Panabieres F."/>
            <person name="Shan W."/>
            <person name="Tripathy S."/>
            <person name="Grunwald N."/>
            <person name="Machado M."/>
            <person name="Young S.K."/>
            <person name="Zeng Q."/>
            <person name="Gargeya S."/>
            <person name="Fitzgerald M."/>
            <person name="Haas B."/>
            <person name="Abouelleil A."/>
            <person name="Alvarado L."/>
            <person name="Arachchi H.M."/>
            <person name="Berlin A."/>
            <person name="Chapman S.B."/>
            <person name="Gearin G."/>
            <person name="Goldberg J."/>
            <person name="Griggs A."/>
            <person name="Gujja S."/>
            <person name="Hansen M."/>
            <person name="Heiman D."/>
            <person name="Howarth C."/>
            <person name="Larimer J."/>
            <person name="Lui A."/>
            <person name="MacDonald P.J.P."/>
            <person name="McCowen C."/>
            <person name="Montmayeur A."/>
            <person name="Murphy C."/>
            <person name="Neiman D."/>
            <person name="Pearson M."/>
            <person name="Priest M."/>
            <person name="Roberts A."/>
            <person name="Saif S."/>
            <person name="Shea T."/>
            <person name="Sisk P."/>
            <person name="Stolte C."/>
            <person name="Sykes S."/>
            <person name="Wortman J."/>
            <person name="Nusbaum C."/>
            <person name="Birren B."/>
        </authorList>
    </citation>
    <scope>NUCLEOTIDE SEQUENCE [LARGE SCALE GENOMIC DNA]</scope>
    <source>
        <strain evidence="2">INRA-310</strain>
    </source>
</reference>
<dbReference type="RefSeq" id="XP_008916501.1">
    <property type="nucleotide sequence ID" value="XM_008918253.1"/>
</dbReference>
<accession>W2PC23</accession>
<evidence type="ECO:0000313" key="2">
    <source>
        <dbReference type="Proteomes" id="UP000018817"/>
    </source>
</evidence>